<keyword evidence="3" id="KW-0677">Repeat</keyword>
<evidence type="ECO:0000256" key="4">
    <source>
        <dbReference type="SAM" id="MobiDB-lite"/>
    </source>
</evidence>
<feature type="signal peptide" evidence="5">
    <location>
        <begin position="1"/>
        <end position="37"/>
    </location>
</feature>
<sequence length="528" mass="56869">MICFRTAGAPDACSSVKSFLCVFVPLVSLASSTVGLAGQVVHTETTEVVLTADPVTGFGIQLQGSVFATETLSSPPLISYIEADSPAERCGVLQIGDRVLAINGIPTEDSTFEEANQLLRDSSITSKVTLEIEFDVAESVIPSSGTFHVKLPKKHNVELGITISSPSSRKPGDPLVISDIKKGSVAHRTGTLELGDKLLAIDNIRLDNCSMEDAVQILQQCEDLVKLKIRKDEDNSDEQESSGAIIYTVELKRYGGPLGITISGTEEPFDPIIISSLTKGGLAERTGAIHIGDRILAINSSSLKGKPLRFPVPKKFPVSSHLSDLGDVEEDPSPAQKPGKLTDMYPSTVPSVDSAVDSWDGSGIDASYGNQGTGFQASGYNFNTYDWRSPKQRGSLSPVTKPRSQTYPDVGLSNEDWDRSTVSGFAGAPDSTEAEQEENFWSQALEDLETCGQSGILRELEEKADRRVSLRNMTLLVATLSVYLFACAAAFPLKVLISPFPPHPKLTDLWLLPLLPANPDCTCLPRDR</sequence>
<evidence type="ECO:0000313" key="8">
    <source>
        <dbReference type="Proteomes" id="UP000694726"/>
    </source>
</evidence>
<dbReference type="PANTHER" id="PTHR46227">
    <property type="entry name" value="GLUTAMATE RECEPTOR-INTERACTING PROTEIN GRIP"/>
    <property type="match status" value="1"/>
</dbReference>
<feature type="domain" description="PDZ" evidence="6">
    <location>
        <begin position="47"/>
        <end position="122"/>
    </location>
</feature>
<dbReference type="Gene3D" id="2.30.42.10">
    <property type="match status" value="3"/>
</dbReference>
<dbReference type="PROSITE" id="PS50106">
    <property type="entry name" value="PDZ"/>
    <property type="match status" value="3"/>
</dbReference>
<dbReference type="AlphaFoldDB" id="A0A8D0TTM0"/>
<name>A0A8D0TTM0_PIG</name>
<dbReference type="InterPro" id="IPR043545">
    <property type="entry name" value="GRIP1/2"/>
</dbReference>
<dbReference type="GO" id="GO:0005737">
    <property type="term" value="C:cytoplasm"/>
    <property type="evidence" value="ECO:0007669"/>
    <property type="project" value="UniProtKB-SubCell"/>
</dbReference>
<dbReference type="FunFam" id="2.30.42.10:FF:000022">
    <property type="entry name" value="Glutamate receptor interacting protein 1"/>
    <property type="match status" value="1"/>
</dbReference>
<dbReference type="FunFam" id="2.30.42.10:FF:000025">
    <property type="entry name" value="Glutamate receptor interacting protein 1"/>
    <property type="match status" value="1"/>
</dbReference>
<dbReference type="SUPFAM" id="SSF50156">
    <property type="entry name" value="PDZ domain-like"/>
    <property type="match status" value="3"/>
</dbReference>
<keyword evidence="5" id="KW-0732">Signal</keyword>
<dbReference type="Pfam" id="PF17820">
    <property type="entry name" value="PDZ_6"/>
    <property type="match status" value="1"/>
</dbReference>
<feature type="compositionally biased region" description="Polar residues" evidence="4">
    <location>
        <begin position="391"/>
        <end position="407"/>
    </location>
</feature>
<dbReference type="Pfam" id="PF00595">
    <property type="entry name" value="PDZ"/>
    <property type="match status" value="2"/>
</dbReference>
<accession>A0A8D0TTM0</accession>
<dbReference type="Proteomes" id="UP000694726">
    <property type="component" value="Unplaced"/>
</dbReference>
<feature type="domain" description="PDZ" evidence="6">
    <location>
        <begin position="248"/>
        <end position="305"/>
    </location>
</feature>
<protein>
    <recommendedName>
        <fullName evidence="6">PDZ domain-containing protein</fullName>
    </recommendedName>
</protein>
<proteinExistence type="predicted"/>
<evidence type="ECO:0000259" key="6">
    <source>
        <dbReference type="PROSITE" id="PS50106"/>
    </source>
</evidence>
<dbReference type="CDD" id="cd06682">
    <property type="entry name" value="PDZ5_GRIP1-2-like"/>
    <property type="match status" value="1"/>
</dbReference>
<comment type="subcellular location">
    <subcellularLocation>
        <location evidence="1">Cytoplasm</location>
    </subcellularLocation>
</comment>
<keyword evidence="2" id="KW-0963">Cytoplasm</keyword>
<evidence type="ECO:0000313" key="7">
    <source>
        <dbReference type="Ensembl" id="ENSSSCP00015001021.1"/>
    </source>
</evidence>
<dbReference type="PANTHER" id="PTHR46227:SF3">
    <property type="entry name" value="GLUTAMATE RECEPTOR-INTERACTING PROTEIN 1"/>
    <property type="match status" value="1"/>
</dbReference>
<organism evidence="7 8">
    <name type="scientific">Sus scrofa</name>
    <name type="common">Pig</name>
    <dbReference type="NCBI Taxonomy" id="9823"/>
    <lineage>
        <taxon>Eukaryota</taxon>
        <taxon>Metazoa</taxon>
        <taxon>Chordata</taxon>
        <taxon>Craniata</taxon>
        <taxon>Vertebrata</taxon>
        <taxon>Euteleostomi</taxon>
        <taxon>Mammalia</taxon>
        <taxon>Eutheria</taxon>
        <taxon>Laurasiatheria</taxon>
        <taxon>Artiodactyla</taxon>
        <taxon>Suina</taxon>
        <taxon>Suidae</taxon>
        <taxon>Sus</taxon>
    </lineage>
</organism>
<feature type="region of interest" description="Disordered" evidence="4">
    <location>
        <begin position="391"/>
        <end position="413"/>
    </location>
</feature>
<dbReference type="InterPro" id="IPR001478">
    <property type="entry name" value="PDZ"/>
</dbReference>
<dbReference type="InterPro" id="IPR041489">
    <property type="entry name" value="PDZ_6"/>
</dbReference>
<evidence type="ECO:0000256" key="5">
    <source>
        <dbReference type="SAM" id="SignalP"/>
    </source>
</evidence>
<evidence type="ECO:0000256" key="2">
    <source>
        <dbReference type="ARBA" id="ARBA00022490"/>
    </source>
</evidence>
<dbReference type="InterPro" id="IPR036034">
    <property type="entry name" value="PDZ_sf"/>
</dbReference>
<feature type="chain" id="PRO_5034739423" description="PDZ domain-containing protein" evidence="5">
    <location>
        <begin position="38"/>
        <end position="528"/>
    </location>
</feature>
<evidence type="ECO:0000256" key="3">
    <source>
        <dbReference type="ARBA" id="ARBA00022737"/>
    </source>
</evidence>
<reference evidence="7" key="1">
    <citation type="submission" date="2025-08" db="UniProtKB">
        <authorList>
            <consortium name="Ensembl"/>
        </authorList>
    </citation>
    <scope>IDENTIFICATION</scope>
</reference>
<feature type="region of interest" description="Disordered" evidence="4">
    <location>
        <begin position="321"/>
        <end position="345"/>
    </location>
</feature>
<dbReference type="Ensembl" id="ENSSSCT00015003124.1">
    <property type="protein sequence ID" value="ENSSSCP00015001021.1"/>
    <property type="gene ID" value="ENSSSCG00015002545.1"/>
</dbReference>
<feature type="domain" description="PDZ" evidence="6">
    <location>
        <begin position="148"/>
        <end position="233"/>
    </location>
</feature>
<evidence type="ECO:0000256" key="1">
    <source>
        <dbReference type="ARBA" id="ARBA00004496"/>
    </source>
</evidence>
<dbReference type="CDD" id="cd06686">
    <property type="entry name" value="PDZ4_GRIP1-2-like"/>
    <property type="match status" value="1"/>
</dbReference>
<dbReference type="SMART" id="SM00228">
    <property type="entry name" value="PDZ"/>
    <property type="match status" value="3"/>
</dbReference>